<name>A0ACB6R2K0_9PLEO</name>
<comment type="caution">
    <text evidence="1">The sequence shown here is derived from an EMBL/GenBank/DDBJ whole genome shotgun (WGS) entry which is preliminary data.</text>
</comment>
<sequence>MSEQGRVLRKGILTFLSWRIAGLELKLGVDKVDILRWELRGRCRGVGTSAGSDHDEIMALKGKSVPNSIREVSDCASQRDSAWLYRCDRLCVCKLEKVFATALPGSPCRLAYRAMYESYTYGPKVGPSRSRHPRHALSHSQLLGLIICVSADWGALCGTLAFALTLRNDLRLSGAKKIAGLDASTFGGKSLQVWRRLSQPNIVYREDIQSYPRNAFLHSQQQFSPNDSKVSEMSSLNFKIGSASIATTTASLISSPLPSQAPMVCEVLAHMKGLKNPRVIIADNVFSIRFHELDKNSYCDLVLKPLEAVSVRGKHQIEVEMEWKSKRYPNPKVVGQWERVIEGEERELLLTKFLAHGMKILYTFLLRLAFQLSRQKQKISANTEYLSDKLAMALSPQIVFWSWEAINHKIEKHYEKNAHYKRRLKWSSRKKSTRPALWEIVYKEYINTETIYIAITLLAKGHRGALEGKLKKTEGHHKDRISYPKSDWLEEYRAERVLFFAEGTLSGSANEACAYRKKNSPSGDATKIDLASFQCGFETTMVLGSRMPMYSYSPHAMPVAHRTQHPLPNLKGCLESETEKRCSNMESSKLELRRRETPIDFLSDSNPANANAIKI</sequence>
<evidence type="ECO:0000313" key="1">
    <source>
        <dbReference type="EMBL" id="KAF2473005.1"/>
    </source>
</evidence>
<evidence type="ECO:0000313" key="2">
    <source>
        <dbReference type="Proteomes" id="UP000799755"/>
    </source>
</evidence>
<gene>
    <name evidence="1" type="ORF">BDR25DRAFT_353310</name>
</gene>
<dbReference type="Proteomes" id="UP000799755">
    <property type="component" value="Unassembled WGS sequence"/>
</dbReference>
<proteinExistence type="predicted"/>
<organism evidence="1 2">
    <name type="scientific">Lindgomyces ingoldianus</name>
    <dbReference type="NCBI Taxonomy" id="673940"/>
    <lineage>
        <taxon>Eukaryota</taxon>
        <taxon>Fungi</taxon>
        <taxon>Dikarya</taxon>
        <taxon>Ascomycota</taxon>
        <taxon>Pezizomycotina</taxon>
        <taxon>Dothideomycetes</taxon>
        <taxon>Pleosporomycetidae</taxon>
        <taxon>Pleosporales</taxon>
        <taxon>Lindgomycetaceae</taxon>
        <taxon>Lindgomyces</taxon>
    </lineage>
</organism>
<accession>A0ACB6R2K0</accession>
<keyword evidence="2" id="KW-1185">Reference proteome</keyword>
<dbReference type="EMBL" id="MU003501">
    <property type="protein sequence ID" value="KAF2473005.1"/>
    <property type="molecule type" value="Genomic_DNA"/>
</dbReference>
<reference evidence="1" key="1">
    <citation type="journal article" date="2020" name="Stud. Mycol.">
        <title>101 Dothideomycetes genomes: a test case for predicting lifestyles and emergence of pathogens.</title>
        <authorList>
            <person name="Haridas S."/>
            <person name="Albert R."/>
            <person name="Binder M."/>
            <person name="Bloem J."/>
            <person name="Labutti K."/>
            <person name="Salamov A."/>
            <person name="Andreopoulos B."/>
            <person name="Baker S."/>
            <person name="Barry K."/>
            <person name="Bills G."/>
            <person name="Bluhm B."/>
            <person name="Cannon C."/>
            <person name="Castanera R."/>
            <person name="Culley D."/>
            <person name="Daum C."/>
            <person name="Ezra D."/>
            <person name="Gonzalez J."/>
            <person name="Henrissat B."/>
            <person name="Kuo A."/>
            <person name="Liang C."/>
            <person name="Lipzen A."/>
            <person name="Lutzoni F."/>
            <person name="Magnuson J."/>
            <person name="Mondo S."/>
            <person name="Nolan M."/>
            <person name="Ohm R."/>
            <person name="Pangilinan J."/>
            <person name="Park H.-J."/>
            <person name="Ramirez L."/>
            <person name="Alfaro M."/>
            <person name="Sun H."/>
            <person name="Tritt A."/>
            <person name="Yoshinaga Y."/>
            <person name="Zwiers L.-H."/>
            <person name="Turgeon B."/>
            <person name="Goodwin S."/>
            <person name="Spatafora J."/>
            <person name="Crous P."/>
            <person name="Grigoriev I."/>
        </authorList>
    </citation>
    <scope>NUCLEOTIDE SEQUENCE</scope>
    <source>
        <strain evidence="1">ATCC 200398</strain>
    </source>
</reference>
<protein>
    <submittedName>
        <fullName evidence="1">Uncharacterized protein</fullName>
    </submittedName>
</protein>